<dbReference type="HOGENOM" id="CLU_357805_0_0_3"/>
<dbReference type="CDD" id="cd03801">
    <property type="entry name" value="GT4_PimA-like"/>
    <property type="match status" value="1"/>
</dbReference>
<dbReference type="CAZy" id="GT4">
    <property type="family name" value="Glycosyltransferase Family 4"/>
</dbReference>
<dbReference type="Proteomes" id="UP000000557">
    <property type="component" value="Chromosome"/>
</dbReference>
<dbReference type="EMBL" id="BA000045">
    <property type="protein sequence ID" value="BAC92244.1"/>
    <property type="molecule type" value="Genomic_DNA"/>
</dbReference>
<evidence type="ECO:0000259" key="2">
    <source>
        <dbReference type="Pfam" id="PF00534"/>
    </source>
</evidence>
<feature type="domain" description="Glycosyl transferase family 1" evidence="2">
    <location>
        <begin position="269"/>
        <end position="436"/>
    </location>
</feature>
<dbReference type="SUPFAM" id="SSF53756">
    <property type="entry name" value="UDP-Glycosyltransferase/glycogen phosphorylase"/>
    <property type="match status" value="1"/>
</dbReference>
<dbReference type="InterPro" id="IPR001173">
    <property type="entry name" value="Glyco_trans_2-like"/>
</dbReference>
<evidence type="ECO:0000313" key="5">
    <source>
        <dbReference type="Proteomes" id="UP000000557"/>
    </source>
</evidence>
<feature type="coiled-coil region" evidence="1">
    <location>
        <begin position="716"/>
        <end position="754"/>
    </location>
</feature>
<protein>
    <submittedName>
        <fullName evidence="4">Gll4303 protein</fullName>
    </submittedName>
</protein>
<dbReference type="eggNOG" id="COG0297">
    <property type="taxonomic scope" value="Bacteria"/>
</dbReference>
<dbReference type="InterPro" id="IPR001296">
    <property type="entry name" value="Glyco_trans_1"/>
</dbReference>
<dbReference type="STRING" id="251221.gene:10761822"/>
<name>Q7NDD2_GLOVI</name>
<gene>
    <name evidence="4" type="ordered locus">gll4303</name>
</gene>
<dbReference type="EnsemblBacteria" id="BAC92244">
    <property type="protein sequence ID" value="BAC92244"/>
    <property type="gene ID" value="BAC92244"/>
</dbReference>
<dbReference type="PhylomeDB" id="Q7NDD2"/>
<dbReference type="CDD" id="cd00761">
    <property type="entry name" value="Glyco_tranf_GTA_type"/>
    <property type="match status" value="1"/>
</dbReference>
<dbReference type="eggNOG" id="COG1216">
    <property type="taxonomic scope" value="Bacteria"/>
</dbReference>
<proteinExistence type="predicted"/>
<dbReference type="PANTHER" id="PTHR12526">
    <property type="entry name" value="GLYCOSYLTRANSFERASE"/>
    <property type="match status" value="1"/>
</dbReference>
<dbReference type="GO" id="GO:0016757">
    <property type="term" value="F:glycosyltransferase activity"/>
    <property type="evidence" value="ECO:0007669"/>
    <property type="project" value="InterPro"/>
</dbReference>
<dbReference type="Gene3D" id="3.90.550.10">
    <property type="entry name" value="Spore Coat Polysaccharide Biosynthesis Protein SpsA, Chain A"/>
    <property type="match status" value="1"/>
</dbReference>
<dbReference type="Pfam" id="PF00535">
    <property type="entry name" value="Glycos_transf_2"/>
    <property type="match status" value="1"/>
</dbReference>
<dbReference type="Gene3D" id="3.40.50.2000">
    <property type="entry name" value="Glycogen Phosphorylase B"/>
    <property type="match status" value="2"/>
</dbReference>
<dbReference type="Pfam" id="PF00534">
    <property type="entry name" value="Glycos_transf_1"/>
    <property type="match status" value="1"/>
</dbReference>
<evidence type="ECO:0000313" key="4">
    <source>
        <dbReference type="EMBL" id="BAC92244.1"/>
    </source>
</evidence>
<accession>Q7NDD2</accession>
<dbReference type="InParanoid" id="Q7NDD2"/>
<reference evidence="4 5" key="1">
    <citation type="journal article" date="2003" name="DNA Res.">
        <title>Complete genome structure of Gloeobacter violaceus PCC 7421, a cyanobacterium that lacks thylakoids.</title>
        <authorList>
            <person name="Nakamura Y."/>
            <person name="Kaneko T."/>
            <person name="Sato S."/>
            <person name="Mimuro M."/>
            <person name="Miyashita H."/>
            <person name="Tsuchiya T."/>
            <person name="Sasamoto S."/>
            <person name="Watanabe A."/>
            <person name="Kawashima K."/>
            <person name="Kishida Y."/>
            <person name="Kiyokawa C."/>
            <person name="Kohara M."/>
            <person name="Matsumoto M."/>
            <person name="Matsuno A."/>
            <person name="Nakazaki N."/>
            <person name="Shimpo S."/>
            <person name="Takeuchi C."/>
            <person name="Yamada M."/>
            <person name="Tabata S."/>
        </authorList>
    </citation>
    <scope>NUCLEOTIDE SEQUENCE [LARGE SCALE GENOMIC DNA]</scope>
    <source>
        <strain evidence="5">ATCC 29082 / PCC 7421</strain>
    </source>
</reference>
<dbReference type="AlphaFoldDB" id="Q7NDD2"/>
<dbReference type="SUPFAM" id="SSF53448">
    <property type="entry name" value="Nucleotide-diphospho-sugar transferases"/>
    <property type="match status" value="1"/>
</dbReference>
<dbReference type="PATRIC" id="fig|251221.4.peg.4332"/>
<feature type="domain" description="Glycosyltransferase 2-like" evidence="3">
    <location>
        <begin position="490"/>
        <end position="596"/>
    </location>
</feature>
<dbReference type="PANTHER" id="PTHR12526:SF638">
    <property type="entry name" value="SPORE COAT PROTEIN SA"/>
    <property type="match status" value="1"/>
</dbReference>
<reference evidence="4 5" key="2">
    <citation type="journal article" date="2003" name="DNA Res.">
        <title>Complete genome structure of Gloeobacter violaceus PCC 7421, a cyanobacterium that lacks thylakoids (supplement).</title>
        <authorList>
            <person name="Nakamura Y."/>
            <person name="Kaneko T."/>
            <person name="Sato S."/>
            <person name="Mimuro M."/>
            <person name="Miyashita H."/>
            <person name="Tsuchiya T."/>
            <person name="Sasamoto S."/>
            <person name="Watanabe A."/>
            <person name="Kawashima K."/>
            <person name="Kishida Y."/>
            <person name="Kiyokawa C."/>
            <person name="Kohara M."/>
            <person name="Matsumoto M."/>
            <person name="Matsuno A."/>
            <person name="Nakazaki N."/>
            <person name="Shimpo S."/>
            <person name="Takeuchi C."/>
            <person name="Yamada M."/>
            <person name="Tabata S."/>
        </authorList>
    </citation>
    <scope>NUCLEOTIDE SEQUENCE [LARGE SCALE GENOMIC DNA]</scope>
    <source>
        <strain evidence="5">ATCC 29082 / PCC 7421</strain>
    </source>
</reference>
<sequence length="810" mass="90186">MTVHNTMDGMGLKVHSLPDDLHRPPGKNFSVRFRHNIVQLLGDPQASKVAVLVTSEYEGIFKNGGIGTYYKVLSEMLAAEGWYVILVLCFTEKHFVGTSDLVAVKHIFSADALEQVVRLQPMHHEILHDLRYNETDRQGFGCLLLLQAVIAHFQGAVVYVEFPEMLGFGFYTVQAKRAGLLGPNCIVAITLHSGCEWLYEAQDKHLEENIDWFWSVCCREQVSFEQADLAFFPSQFLKMKLESYGWMVERAVHMPNFVPVVQLPVRQESRGPEIPKGKVPLVFFGRLEDRKGLFVFVHSIKLLPSVLRDTLHILFVGKVVQLQSSQLSHLDSREYIEQELAGVASFGIYTDLYSREAIQFVYSLPEPLVCLASPQENFPNSSLEMGQLPIRLVVSDTGGFRETLQLIGRSASVYWFKPKNAQSLCQTLVQALTDAPQTIESADAARLKQINRELLDRKVGCIDRALRAVEHSIDDGQPIVTIAIVPRQSGVYLLDCLAGIEAQTYSNRQVVVLCTTQATQPLPQLLEQAGSLYPNCKFVYLDCDDAILEVCKSLLKAEQNGYFLALDADDILKPFAIESLILAAKRVDAAVVASPVPQGSHTTSASFAGGSLPGILNMPASGPGRCLASVQFLKRLGRTQGTDIQACSRELIAAAAATGEVGLYFPFALCERKQPLVAPPQWYLSGQAQFQLEQLLAQVPASAWPKRQIHLLVSAVRQLLQLSASLRLQLQQAKEQAQLQSEQFQSKVQQLQADVPAQPTPQLPPPDNSLHLAKIEQLEIEIAAMQSSKFWKLRSRWFKLKKRLGLAMDE</sequence>
<dbReference type="OrthoDB" id="518264at2"/>
<keyword evidence="5" id="KW-1185">Reference proteome</keyword>
<dbReference type="KEGG" id="gvi:gll4303"/>
<dbReference type="InterPro" id="IPR029044">
    <property type="entry name" value="Nucleotide-diphossugar_trans"/>
</dbReference>
<organism evidence="4 5">
    <name type="scientific">Gloeobacter violaceus (strain ATCC 29082 / PCC 7421)</name>
    <dbReference type="NCBI Taxonomy" id="251221"/>
    <lineage>
        <taxon>Bacteria</taxon>
        <taxon>Bacillati</taxon>
        <taxon>Cyanobacteriota</taxon>
        <taxon>Cyanophyceae</taxon>
        <taxon>Gloeobacterales</taxon>
        <taxon>Gloeobacteraceae</taxon>
        <taxon>Gloeobacter</taxon>
    </lineage>
</organism>
<keyword evidence="1" id="KW-0175">Coiled coil</keyword>
<evidence type="ECO:0000259" key="3">
    <source>
        <dbReference type="Pfam" id="PF00535"/>
    </source>
</evidence>
<evidence type="ECO:0000256" key="1">
    <source>
        <dbReference type="SAM" id="Coils"/>
    </source>
</evidence>